<keyword evidence="2" id="KW-1185">Reference proteome</keyword>
<dbReference type="Proteomes" id="UP000593567">
    <property type="component" value="Unassembled WGS sequence"/>
</dbReference>
<comment type="caution">
    <text evidence="1">The sequence shown here is derived from an EMBL/GenBank/DDBJ whole genome shotgun (WGS) entry which is preliminary data.</text>
</comment>
<reference evidence="1" key="1">
    <citation type="submission" date="2020-06" db="EMBL/GenBank/DDBJ databases">
        <title>Draft genome of Bugula neritina, a colonial animal packing powerful symbionts and potential medicines.</title>
        <authorList>
            <person name="Rayko M."/>
        </authorList>
    </citation>
    <scope>NUCLEOTIDE SEQUENCE [LARGE SCALE GENOMIC DNA]</scope>
    <source>
        <strain evidence="1">Kwan_BN1</strain>
    </source>
</reference>
<proteinExistence type="predicted"/>
<accession>A0A7J7KB04</accession>
<evidence type="ECO:0000313" key="1">
    <source>
        <dbReference type="EMBL" id="KAF6035832.1"/>
    </source>
</evidence>
<protein>
    <submittedName>
        <fullName evidence="1">Uncharacterized protein</fullName>
    </submittedName>
</protein>
<evidence type="ECO:0000313" key="2">
    <source>
        <dbReference type="Proteomes" id="UP000593567"/>
    </source>
</evidence>
<dbReference type="EMBL" id="VXIV02000823">
    <property type="protein sequence ID" value="KAF6035832.1"/>
    <property type="molecule type" value="Genomic_DNA"/>
</dbReference>
<gene>
    <name evidence="1" type="ORF">EB796_005862</name>
</gene>
<sequence>MLIRNTYTLTDSSKMCSIKLQVDQSLNKDISNSEETHFYKDPLLTLAIVQLRLPISVLRVVLTGHQVDSVQPMIEQHLAN</sequence>
<dbReference type="AlphaFoldDB" id="A0A7J7KB04"/>
<organism evidence="1 2">
    <name type="scientific">Bugula neritina</name>
    <name type="common">Brown bryozoan</name>
    <name type="synonym">Sertularia neritina</name>
    <dbReference type="NCBI Taxonomy" id="10212"/>
    <lineage>
        <taxon>Eukaryota</taxon>
        <taxon>Metazoa</taxon>
        <taxon>Spiralia</taxon>
        <taxon>Lophotrochozoa</taxon>
        <taxon>Bryozoa</taxon>
        <taxon>Gymnolaemata</taxon>
        <taxon>Cheilostomatida</taxon>
        <taxon>Flustrina</taxon>
        <taxon>Buguloidea</taxon>
        <taxon>Bugulidae</taxon>
        <taxon>Bugula</taxon>
    </lineage>
</organism>
<name>A0A7J7KB04_BUGNE</name>